<dbReference type="OrthoDB" id="56053at2157"/>
<reference evidence="1 2" key="1">
    <citation type="submission" date="2011-10" db="EMBL/GenBank/DDBJ databases">
        <title>Metabolic and evolutionary patterns in the extreme acidophile Ferroplasma acidiphilum.</title>
        <authorList>
            <person name="Golyshina O.V."/>
            <person name="Kozyavkin S.A."/>
            <person name="Tatusov R.L."/>
            <person name="Slesarev A.I."/>
            <person name="Golyshin P.N."/>
        </authorList>
    </citation>
    <scope>NUCLEOTIDE SEQUENCE [LARGE SCALE GENOMIC DNA]</scope>
    <source>
        <strain evidence="2">Y</strain>
    </source>
</reference>
<dbReference type="InterPro" id="IPR036388">
    <property type="entry name" value="WH-like_DNA-bd_sf"/>
</dbReference>
<dbReference type="PANTHER" id="PTHR43252">
    <property type="entry name" value="TRANSCRIPTIONAL REGULATOR YQJI"/>
    <property type="match status" value="1"/>
</dbReference>
<dbReference type="STRING" id="74969.FAD_1799"/>
<dbReference type="RefSeq" id="WP_081143100.1">
    <property type="nucleotide sequence ID" value="NZ_CP015363.1"/>
</dbReference>
<evidence type="ECO:0000313" key="1">
    <source>
        <dbReference type="EMBL" id="ARD85638.1"/>
    </source>
</evidence>
<gene>
    <name evidence="1" type="ORF">FAD_1799</name>
</gene>
<evidence type="ECO:0000313" key="2">
    <source>
        <dbReference type="Proteomes" id="UP000192050"/>
    </source>
</evidence>
<organism evidence="1 2">
    <name type="scientific">Ferroplasma acidiphilum</name>
    <dbReference type="NCBI Taxonomy" id="74969"/>
    <lineage>
        <taxon>Archaea</taxon>
        <taxon>Methanobacteriati</taxon>
        <taxon>Thermoplasmatota</taxon>
        <taxon>Thermoplasmata</taxon>
        <taxon>Thermoplasmatales</taxon>
        <taxon>Ferroplasmaceae</taxon>
        <taxon>Ferroplasma</taxon>
    </lineage>
</organism>
<dbReference type="Proteomes" id="UP000192050">
    <property type="component" value="Chromosome"/>
</dbReference>
<dbReference type="KEGG" id="fai:FAD_1799"/>
<dbReference type="Gene3D" id="1.10.10.10">
    <property type="entry name" value="Winged helix-like DNA-binding domain superfamily/Winged helix DNA-binding domain"/>
    <property type="match status" value="1"/>
</dbReference>
<name>A0A1V0N657_9ARCH</name>
<proteinExistence type="predicted"/>
<protein>
    <submittedName>
        <fullName evidence="1">Transcriptional regulator</fullName>
    </submittedName>
</protein>
<dbReference type="SUPFAM" id="SSF46785">
    <property type="entry name" value="Winged helix' DNA-binding domain"/>
    <property type="match status" value="1"/>
</dbReference>
<dbReference type="PANTHER" id="PTHR43252:SF7">
    <property type="entry name" value="TRANSCRIPTIONAL REGULATOR YQJI"/>
    <property type="match status" value="1"/>
</dbReference>
<keyword evidence="2" id="KW-1185">Reference proteome</keyword>
<sequence length="138" mass="16345">MRYHLSDMLILEQVSESPKKPYRIIKGIVGKFDIEYKPSTGMIYPAIDRLLKAGYIKKTIDGYIITEEGKKYRSNNRENYEKLISNFMDNKLFFRNLRKAVRDLISTIKESDKSYIRENQETIIEEIGEISRKIKNKE</sequence>
<dbReference type="InterPro" id="IPR036390">
    <property type="entry name" value="WH_DNA-bd_sf"/>
</dbReference>
<dbReference type="GeneID" id="31677289"/>
<dbReference type="AlphaFoldDB" id="A0A1V0N657"/>
<dbReference type="EMBL" id="CP015363">
    <property type="protein sequence ID" value="ARD85638.1"/>
    <property type="molecule type" value="Genomic_DNA"/>
</dbReference>
<accession>A0A1V0N657</accession>